<gene>
    <name evidence="2" type="ORF">PECUL_23A001855</name>
</gene>
<dbReference type="Proteomes" id="UP001295444">
    <property type="component" value="Chromosome 07"/>
</dbReference>
<feature type="compositionally biased region" description="Basic and acidic residues" evidence="1">
    <location>
        <begin position="57"/>
        <end position="68"/>
    </location>
</feature>
<keyword evidence="3" id="KW-1185">Reference proteome</keyword>
<proteinExistence type="predicted"/>
<organism evidence="2 3">
    <name type="scientific">Pelobates cultripes</name>
    <name type="common">Western spadefoot toad</name>
    <dbReference type="NCBI Taxonomy" id="61616"/>
    <lineage>
        <taxon>Eukaryota</taxon>
        <taxon>Metazoa</taxon>
        <taxon>Chordata</taxon>
        <taxon>Craniata</taxon>
        <taxon>Vertebrata</taxon>
        <taxon>Euteleostomi</taxon>
        <taxon>Amphibia</taxon>
        <taxon>Batrachia</taxon>
        <taxon>Anura</taxon>
        <taxon>Pelobatoidea</taxon>
        <taxon>Pelobatidae</taxon>
        <taxon>Pelobates</taxon>
    </lineage>
</organism>
<name>A0AAD1SQ90_PELCU</name>
<evidence type="ECO:0000256" key="1">
    <source>
        <dbReference type="SAM" id="MobiDB-lite"/>
    </source>
</evidence>
<feature type="compositionally biased region" description="Polar residues" evidence="1">
    <location>
        <begin position="142"/>
        <end position="153"/>
    </location>
</feature>
<dbReference type="EMBL" id="OW240918">
    <property type="protein sequence ID" value="CAH2306105.1"/>
    <property type="molecule type" value="Genomic_DNA"/>
</dbReference>
<accession>A0AAD1SQ90</accession>
<protein>
    <submittedName>
        <fullName evidence="2">Uncharacterized protein</fullName>
    </submittedName>
</protein>
<evidence type="ECO:0000313" key="2">
    <source>
        <dbReference type="EMBL" id="CAH2306105.1"/>
    </source>
</evidence>
<evidence type="ECO:0000313" key="3">
    <source>
        <dbReference type="Proteomes" id="UP001295444"/>
    </source>
</evidence>
<sequence length="186" mass="20909">MAEGHATQDTVQRRADLPDPFDDFEVRLEAAFNNFWANLNERMKQAPQTTPPQVRKQKLDGTRPEKFPRGNPTARPTQHTTIRLPGPRATRGNPPQHRPHTQKGPNQQRAPLRSRDPGNLNLDPRRGQASGIMEQALDMRSASPQTNSTTQYKEPQRHGGTPEASKQARTRAAFTQPQRHHRAGVG</sequence>
<reference evidence="2" key="1">
    <citation type="submission" date="2022-03" db="EMBL/GenBank/DDBJ databases">
        <authorList>
            <person name="Alioto T."/>
            <person name="Alioto T."/>
            <person name="Gomez Garrido J."/>
        </authorList>
    </citation>
    <scope>NUCLEOTIDE SEQUENCE</scope>
</reference>
<dbReference type="AlphaFoldDB" id="A0AAD1SQ90"/>
<feature type="region of interest" description="Disordered" evidence="1">
    <location>
        <begin position="42"/>
        <end position="186"/>
    </location>
</feature>